<keyword evidence="2" id="KW-1185">Reference proteome</keyword>
<dbReference type="Pfam" id="PF11185">
    <property type="entry name" value="DUF2971"/>
    <property type="match status" value="1"/>
</dbReference>
<evidence type="ECO:0000313" key="1">
    <source>
        <dbReference type="EMBL" id="MBW3365239.1"/>
    </source>
</evidence>
<evidence type="ECO:0000313" key="2">
    <source>
        <dbReference type="Proteomes" id="UP000774935"/>
    </source>
</evidence>
<comment type="caution">
    <text evidence="1">The sequence shown here is derived from an EMBL/GenBank/DDBJ whole genome shotgun (WGS) entry which is preliminary data.</text>
</comment>
<organism evidence="1 2">
    <name type="scientific">Pontibacter populi</name>
    <dbReference type="NCBI Taxonomy" id="890055"/>
    <lineage>
        <taxon>Bacteria</taxon>
        <taxon>Pseudomonadati</taxon>
        <taxon>Bacteroidota</taxon>
        <taxon>Cytophagia</taxon>
        <taxon>Cytophagales</taxon>
        <taxon>Hymenobacteraceae</taxon>
        <taxon>Pontibacter</taxon>
    </lineage>
</organism>
<gene>
    <name evidence="1" type="ORF">KYK27_09295</name>
</gene>
<dbReference type="Proteomes" id="UP000774935">
    <property type="component" value="Unassembled WGS sequence"/>
</dbReference>
<reference evidence="1 2" key="1">
    <citation type="submission" date="2021-07" db="EMBL/GenBank/DDBJ databases">
        <authorList>
            <person name="Kim M.K."/>
        </authorList>
    </citation>
    <scope>NUCLEOTIDE SEQUENCE [LARGE SCALE GENOMIC DNA]</scope>
    <source>
        <strain evidence="1 2">HLY7-15</strain>
    </source>
</reference>
<protein>
    <submittedName>
        <fullName evidence="1">DUF2971 domain-containing protein</fullName>
    </submittedName>
</protein>
<name>A0ABS6XB98_9BACT</name>
<dbReference type="EMBL" id="JAHWXQ010000002">
    <property type="protein sequence ID" value="MBW3365239.1"/>
    <property type="molecule type" value="Genomic_DNA"/>
</dbReference>
<sequence>MKIFKYLSPERVDVLENQALRFTQANYLNDPFEHLPFVSQLVDEAFTNQLYKETLFPLLQQIAKRKLCIDDIPEEYRNAIPDNVKEEVFNYTIGEALNLIPAFHPKNLLNLFAIEGKDLGVDYSTLLKDSWNNKFGVLSLTKSNDNLTMWSHYTRNHEGFVIEFNPSNNYFNKTKTEKDLLRKLNEVKYSEARPKLTLIDSNIIEEEMLESLFQNILLTKSKHWQYEEEVRFIQILEDSDKIIKSDGQEIHLFGFDPSAIKCVFLGVNISTSFKNNLLLILNEARYMHVNIYQGVLSKTEYKIEFIEERVNL</sequence>
<dbReference type="RefSeq" id="WP_199109746.1">
    <property type="nucleotide sequence ID" value="NZ_JAHWXQ010000002.1"/>
</dbReference>
<dbReference type="InterPro" id="IPR021352">
    <property type="entry name" value="DUF2971"/>
</dbReference>
<proteinExistence type="predicted"/>
<accession>A0ABS6XB98</accession>